<feature type="region of interest" description="Disordered" evidence="4">
    <location>
        <begin position="266"/>
        <end position="287"/>
    </location>
</feature>
<evidence type="ECO:0000313" key="5">
    <source>
        <dbReference type="EMBL" id="WWC59911.1"/>
    </source>
</evidence>
<protein>
    <recommendedName>
        <fullName evidence="2">Autophagy-related protein 14</fullName>
    </recommendedName>
</protein>
<keyword evidence="3" id="KW-0175">Coiled coil</keyword>
<name>A0AAJ8ME08_9TREE</name>
<evidence type="ECO:0000256" key="4">
    <source>
        <dbReference type="SAM" id="MobiDB-lite"/>
    </source>
</evidence>
<dbReference type="GO" id="GO:0005737">
    <property type="term" value="C:cytoplasm"/>
    <property type="evidence" value="ECO:0007669"/>
    <property type="project" value="UniProtKB-ARBA"/>
</dbReference>
<accession>A0AAJ8ME08</accession>
<proteinExistence type="inferred from homology"/>
<evidence type="ECO:0000313" key="6">
    <source>
        <dbReference type="Proteomes" id="UP000078595"/>
    </source>
</evidence>
<feature type="compositionally biased region" description="Acidic residues" evidence="4">
    <location>
        <begin position="356"/>
        <end position="372"/>
    </location>
</feature>
<gene>
    <name evidence="5" type="ORF">I303_102473</name>
</gene>
<dbReference type="Pfam" id="PF10186">
    <property type="entry name" value="ATG14"/>
    <property type="match status" value="1"/>
</dbReference>
<evidence type="ECO:0000256" key="1">
    <source>
        <dbReference type="ARBA" id="ARBA00009574"/>
    </source>
</evidence>
<dbReference type="GO" id="GO:0032991">
    <property type="term" value="C:protein-containing complex"/>
    <property type="evidence" value="ECO:0007669"/>
    <property type="project" value="UniProtKB-ARBA"/>
</dbReference>
<dbReference type="Proteomes" id="UP000078595">
    <property type="component" value="Chromosome 3"/>
</dbReference>
<keyword evidence="6" id="KW-1185">Reference proteome</keyword>
<dbReference type="KEGG" id="kdj:28966187"/>
<feature type="region of interest" description="Disordered" evidence="4">
    <location>
        <begin position="350"/>
        <end position="372"/>
    </location>
</feature>
<reference evidence="5" key="1">
    <citation type="submission" date="2013-07" db="EMBL/GenBank/DDBJ databases">
        <authorList>
            <consortium name="The Broad Institute Genome Sequencing Platform"/>
            <person name="Cuomo C."/>
            <person name="Litvintseva A."/>
            <person name="Chen Y."/>
            <person name="Heitman J."/>
            <person name="Sun S."/>
            <person name="Springer D."/>
            <person name="Dromer F."/>
            <person name="Young S.K."/>
            <person name="Zeng Q."/>
            <person name="Gargeya S."/>
            <person name="Fitzgerald M."/>
            <person name="Abouelleil A."/>
            <person name="Alvarado L."/>
            <person name="Berlin A.M."/>
            <person name="Chapman S.B."/>
            <person name="Dewar J."/>
            <person name="Goldberg J."/>
            <person name="Griggs A."/>
            <person name="Gujja S."/>
            <person name="Hansen M."/>
            <person name="Howarth C."/>
            <person name="Imamovic A."/>
            <person name="Larimer J."/>
            <person name="McCowan C."/>
            <person name="Murphy C."/>
            <person name="Pearson M."/>
            <person name="Priest M."/>
            <person name="Roberts A."/>
            <person name="Saif S."/>
            <person name="Shea T."/>
            <person name="Sykes S."/>
            <person name="Wortman J."/>
            <person name="Nusbaum C."/>
            <person name="Birren B."/>
        </authorList>
    </citation>
    <scope>NUCLEOTIDE SEQUENCE</scope>
    <source>
        <strain evidence="5">CBS 10117</strain>
    </source>
</reference>
<organism evidence="5 6">
    <name type="scientific">Kwoniella dejecticola CBS 10117</name>
    <dbReference type="NCBI Taxonomy" id="1296121"/>
    <lineage>
        <taxon>Eukaryota</taxon>
        <taxon>Fungi</taxon>
        <taxon>Dikarya</taxon>
        <taxon>Basidiomycota</taxon>
        <taxon>Agaricomycotina</taxon>
        <taxon>Tremellomycetes</taxon>
        <taxon>Tremellales</taxon>
        <taxon>Cryptococcaceae</taxon>
        <taxon>Kwoniella</taxon>
    </lineage>
</organism>
<dbReference type="GeneID" id="28966187"/>
<comment type="similarity">
    <text evidence="1">Belongs to the ATG14 family.</text>
</comment>
<dbReference type="AlphaFoldDB" id="A0AAJ8ME08"/>
<evidence type="ECO:0000256" key="3">
    <source>
        <dbReference type="ARBA" id="ARBA00023054"/>
    </source>
</evidence>
<dbReference type="InterPro" id="IPR018791">
    <property type="entry name" value="UV_resistance/autophagy_Atg14"/>
</dbReference>
<sequence>MPSEPPRCSCCRLRQSPLYCASCLQQGINLHNAALKNIQAQIDILTPRVASLVSDVPKQPGTARNLNRWRHLRSEVAERKGRCDQLRITIQIRERDIAQSKSSRPQQELIRTGKIRQAADDSARRRSNLRALRFGPSAEVELRSAIEKCQSQQNTTAYHIVNARRVLVQEAIAVFGLTKNTMGEWTIAGIVLPGPDAFRPSVASKLKPRKSLSASRVLAQPNISAVIVKSMRKHRQFLTAFALLAFSVSYLAWSQGVQGIGIREGEEYRDDSDEENPRPVSRAQATNPDAVLISATSVIELMQCLATSPDLGRTTHEPGTDRVLRHLGFGLDVAQVVQNVLDTEENRWGTRASAESAEELSEGWDLLDADGT</sequence>
<dbReference type="EMBL" id="CP144532">
    <property type="protein sequence ID" value="WWC59911.1"/>
    <property type="molecule type" value="Genomic_DNA"/>
</dbReference>
<dbReference type="RefSeq" id="XP_065824629.1">
    <property type="nucleotide sequence ID" value="XM_065968557.1"/>
</dbReference>
<evidence type="ECO:0000256" key="2">
    <source>
        <dbReference type="ARBA" id="ARBA00013807"/>
    </source>
</evidence>
<reference evidence="5" key="2">
    <citation type="submission" date="2024-02" db="EMBL/GenBank/DDBJ databases">
        <title>Comparative genomics of Cryptococcus and Kwoniella reveals pathogenesis evolution and contrasting modes of karyotype evolution via chromosome fusion or intercentromeric recombination.</title>
        <authorList>
            <person name="Coelho M.A."/>
            <person name="David-Palma M."/>
            <person name="Shea T."/>
            <person name="Bowers K."/>
            <person name="McGinley-Smith S."/>
            <person name="Mohammad A.W."/>
            <person name="Gnirke A."/>
            <person name="Yurkov A.M."/>
            <person name="Nowrousian M."/>
            <person name="Sun S."/>
            <person name="Cuomo C.A."/>
            <person name="Heitman J."/>
        </authorList>
    </citation>
    <scope>NUCLEOTIDE SEQUENCE</scope>
    <source>
        <strain evidence="5">CBS 10117</strain>
    </source>
</reference>